<proteinExistence type="inferred from homology"/>
<evidence type="ECO:0000256" key="13">
    <source>
        <dbReference type="SAM" id="Coils"/>
    </source>
</evidence>
<dbReference type="InterPro" id="IPR002300">
    <property type="entry name" value="aa-tRNA-synth_Ia"/>
</dbReference>
<dbReference type="GO" id="GO:0002161">
    <property type="term" value="F:aminoacyl-tRNA deacylase activity"/>
    <property type="evidence" value="ECO:0007669"/>
    <property type="project" value="InterPro"/>
</dbReference>
<dbReference type="InterPro" id="IPR014729">
    <property type="entry name" value="Rossmann-like_a/b/a_fold"/>
</dbReference>
<evidence type="ECO:0000256" key="12">
    <source>
        <dbReference type="RuleBase" id="RU363035"/>
    </source>
</evidence>
<dbReference type="CDD" id="cd00817">
    <property type="entry name" value="ValRS_core"/>
    <property type="match status" value="1"/>
</dbReference>
<dbReference type="AlphaFoldDB" id="F0X0E6"/>
<dbReference type="Gene3D" id="3.90.740.10">
    <property type="entry name" value="Valyl/Leucyl/Isoleucyl-tRNA synthetase, editing domain"/>
    <property type="match status" value="1"/>
</dbReference>
<dbReference type="InterPro" id="IPR013155">
    <property type="entry name" value="M/V/L/I-tRNA-synth_anticd-bd"/>
</dbReference>
<name>F0X0E6_9STRA</name>
<dbReference type="Pfam" id="PF00133">
    <property type="entry name" value="tRNA-synt_1"/>
    <property type="match status" value="1"/>
</dbReference>
<dbReference type="Gene3D" id="1.10.730.10">
    <property type="entry name" value="Isoleucyl-tRNA Synthetase, Domain 1"/>
    <property type="match status" value="1"/>
</dbReference>
<dbReference type="GO" id="GO:0005524">
    <property type="term" value="F:ATP binding"/>
    <property type="evidence" value="ECO:0007669"/>
    <property type="project" value="UniProtKB-KW"/>
</dbReference>
<gene>
    <name evidence="17" type="ORF">ALNC14_133760</name>
</gene>
<keyword evidence="8 12" id="KW-0067">ATP-binding</keyword>
<accession>F0X0E6</accession>
<dbReference type="InterPro" id="IPR002303">
    <property type="entry name" value="Valyl-tRNA_ligase"/>
</dbReference>
<dbReference type="PRINTS" id="PR00986">
    <property type="entry name" value="TRNASYNTHVAL"/>
</dbReference>
<dbReference type="FunFam" id="3.40.50.620:FF:000032">
    <property type="entry name" value="Valine--tRNA ligase"/>
    <property type="match status" value="1"/>
</dbReference>
<keyword evidence="5" id="KW-0963">Cytoplasm</keyword>
<dbReference type="Gene3D" id="1.10.287.380">
    <property type="entry name" value="Valyl-tRNA synthetase, C-terminal domain"/>
    <property type="match status" value="1"/>
</dbReference>
<dbReference type="SUPFAM" id="SSF50677">
    <property type="entry name" value="ValRS/IleRS/LeuRS editing domain"/>
    <property type="match status" value="1"/>
</dbReference>
<feature type="domain" description="Methionyl/Valyl/Leucyl/Isoleucyl-tRNA synthetase anticodon-binding" evidence="15">
    <location>
        <begin position="709"/>
        <end position="860"/>
    </location>
</feature>
<dbReference type="InterPro" id="IPR033705">
    <property type="entry name" value="Anticodon_Ia_Val"/>
</dbReference>
<dbReference type="CDD" id="cd07962">
    <property type="entry name" value="Anticodon_Ia_Val"/>
    <property type="match status" value="1"/>
</dbReference>
<feature type="coiled-coil region" evidence="13">
    <location>
        <begin position="942"/>
        <end position="969"/>
    </location>
</feature>
<evidence type="ECO:0000256" key="1">
    <source>
        <dbReference type="ARBA" id="ARBA00004496"/>
    </source>
</evidence>
<dbReference type="InterPro" id="IPR009008">
    <property type="entry name" value="Val/Leu/Ile-tRNA-synth_edit"/>
</dbReference>
<dbReference type="InterPro" id="IPR009080">
    <property type="entry name" value="tRNAsynth_Ia_anticodon-bd"/>
</dbReference>
<evidence type="ECO:0000259" key="14">
    <source>
        <dbReference type="Pfam" id="PF00133"/>
    </source>
</evidence>
<evidence type="ECO:0000313" key="17">
    <source>
        <dbReference type="EMBL" id="CCA27232.1"/>
    </source>
</evidence>
<dbReference type="EMBL" id="FR824521">
    <property type="protein sequence ID" value="CCA27232.1"/>
    <property type="molecule type" value="Genomic_DNA"/>
</dbReference>
<dbReference type="PROSITE" id="PS00178">
    <property type="entry name" value="AA_TRNA_LIGASE_I"/>
    <property type="match status" value="1"/>
</dbReference>
<evidence type="ECO:0000256" key="2">
    <source>
        <dbReference type="ARBA" id="ARBA00005594"/>
    </source>
</evidence>
<keyword evidence="9 12" id="KW-0648">Protein biosynthesis</keyword>
<feature type="domain" description="Valyl-tRNA synthetase tRNA-binding arm" evidence="16">
    <location>
        <begin position="945"/>
        <end position="1008"/>
    </location>
</feature>
<dbReference type="NCBIfam" id="NF004349">
    <property type="entry name" value="PRK05729.1"/>
    <property type="match status" value="1"/>
</dbReference>
<dbReference type="EC" id="6.1.1.9" evidence="4"/>
<dbReference type="Pfam" id="PF10458">
    <property type="entry name" value="Val_tRNA-synt_C"/>
    <property type="match status" value="1"/>
</dbReference>
<dbReference type="Gene3D" id="3.40.50.620">
    <property type="entry name" value="HUPs"/>
    <property type="match status" value="2"/>
</dbReference>
<dbReference type="NCBIfam" id="TIGR00422">
    <property type="entry name" value="valS"/>
    <property type="match status" value="1"/>
</dbReference>
<protein>
    <recommendedName>
        <fullName evidence="4">valine--tRNA ligase</fullName>
        <ecNumber evidence="4">6.1.1.9</ecNumber>
    </recommendedName>
    <alternativeName>
        <fullName evidence="11">Valyl-tRNA synthetase</fullName>
    </alternativeName>
</protein>
<organism evidence="17">
    <name type="scientific">Albugo laibachii Nc14</name>
    <dbReference type="NCBI Taxonomy" id="890382"/>
    <lineage>
        <taxon>Eukaryota</taxon>
        <taxon>Sar</taxon>
        <taxon>Stramenopiles</taxon>
        <taxon>Oomycota</taxon>
        <taxon>Peronosporomycetes</taxon>
        <taxon>Albuginales</taxon>
        <taxon>Albuginaceae</taxon>
        <taxon>Albugo</taxon>
    </lineage>
</organism>
<evidence type="ECO:0000256" key="10">
    <source>
        <dbReference type="ARBA" id="ARBA00023146"/>
    </source>
</evidence>
<evidence type="ECO:0000256" key="5">
    <source>
        <dbReference type="ARBA" id="ARBA00022490"/>
    </source>
</evidence>
<keyword evidence="7 12" id="KW-0547">Nucleotide-binding</keyword>
<evidence type="ECO:0000256" key="9">
    <source>
        <dbReference type="ARBA" id="ARBA00022917"/>
    </source>
</evidence>
<dbReference type="InterPro" id="IPR037118">
    <property type="entry name" value="Val-tRNA_synth_C_sf"/>
</dbReference>
<keyword evidence="6 12" id="KW-0436">Ligase</keyword>
<dbReference type="InterPro" id="IPR019499">
    <property type="entry name" value="Val-tRNA_synth_tRNA-bd"/>
</dbReference>
<dbReference type="HOGENOM" id="CLU_001493_0_0_1"/>
<dbReference type="GO" id="GO:0006438">
    <property type="term" value="P:valyl-tRNA aminoacylation"/>
    <property type="evidence" value="ECO:0007669"/>
    <property type="project" value="InterPro"/>
</dbReference>
<feature type="domain" description="Aminoacyl-tRNA synthetase class Ia" evidence="14">
    <location>
        <begin position="51"/>
        <end position="660"/>
    </location>
</feature>
<keyword evidence="10 12" id="KW-0030">Aminoacyl-tRNA synthetase</keyword>
<sequence length="1014" mass="116364">MQWCRRATCWRRNEPKRFHRSLFSLPDALHERLRKRPLAASYDPKAVETGWTQFWQEELSHSSKQNTSKMSFTMLLPPPNITGSLHIGHALTITIQDALVRWHHMQGRNVSWIPGLDHAGIATQSVVERHLLKENMTRHELGREEFIERVWAWKKRFGTRILDQMEQLGASLDREKLYSTLDKKRSDAVKKAFIHLYEKGLIFRQRKMINWCPFLNTALSDIEVEPKIIEKPTKIRFPGSATPVECGIIHRIRYEIADSFGTYLEVDTTRPETLFGDVAVAIHPQDARYDAFHNGHVIHPFTKARVPIVLDDELVNMEFGTGVVKVTPSHDAKDFECGLRHKLPEQPVLDQRGIMCGQVPSKYLGLDRFQARTLIVEDLKRMSLYVGKLSHPSTVRVCSRSGDLIEPLLMPQWFVSAHAMALKASRNVREEIVQIEPNHHKSTWFHFFDNAQDWCVSRQLWWGHRIPAYRLQSEKLSCVDNNDTWIVAESIGEALAQAEKRYKQTFVEADLIQDEDVLDTWFSSALLPLTSDGQYPLSLMETGSDILFFWVGRMMMLCEELSGTVPFDKILLHPMVRDKTGRKMSKSLGNVMDPLHVIHGATLERLLDEVKQGNLLEQERQSAEKAIREEFPNGLPQCGTDALRLTLTSYLQQGRQINMDVNRVISYRHICNKIWNAVRFALPLLAANNQCRPYNIALENLGDQMTLIDRWILSKLARSVEACNLGLSTNRFSVSVAAIQQFFVQDLCDVYIEFSKAVFNGNHTNSAALPCDVQKRKQCASATLLECLECSMRLLHPFAPFLTEELWQRLKMYKTSETSDLSSILSASYPTKENTKFWIDVRAENSFEIVLDVLRGLRSLCQTMKKVTGMETKHMDVFLLCKDQEMLQLLYEYKRSIELQAKVVIHFKMDTEKPVSSEAILTYNVTNKCQVVMPVPESRDILDRVAAEAQRLEKRLIKCKATIDQLTSQINQPHYASRVPGDVQSQTSSRLSKLKNECIALGKSLDAIQTLRRS</sequence>
<reference evidence="17" key="1">
    <citation type="journal article" date="2011" name="PLoS Biol.">
        <title>Gene gain and loss during evolution of obligate parasitism in the white rust pathogen of Arabidopsis thaliana.</title>
        <authorList>
            <person name="Kemen E."/>
            <person name="Gardiner A."/>
            <person name="Schultz-Larsen T."/>
            <person name="Kemen A.C."/>
            <person name="Balmuth A.L."/>
            <person name="Robert-Seilaniantz A."/>
            <person name="Bailey K."/>
            <person name="Holub E."/>
            <person name="Studholme D.J."/>
            <person name="Maclean D."/>
            <person name="Jones J.D."/>
        </authorList>
    </citation>
    <scope>NUCLEOTIDE SEQUENCE</scope>
</reference>
<evidence type="ECO:0000259" key="16">
    <source>
        <dbReference type="Pfam" id="PF10458"/>
    </source>
</evidence>
<comment type="similarity">
    <text evidence="2 12">Belongs to the class-I aminoacyl-tRNA synthetase family.</text>
</comment>
<dbReference type="Pfam" id="PF08264">
    <property type="entry name" value="Anticodon_1"/>
    <property type="match status" value="1"/>
</dbReference>
<comment type="subcellular location">
    <subcellularLocation>
        <location evidence="1">Cytoplasm</location>
    </subcellularLocation>
</comment>
<evidence type="ECO:0000259" key="15">
    <source>
        <dbReference type="Pfam" id="PF08264"/>
    </source>
</evidence>
<dbReference type="PANTHER" id="PTHR11946:SF109">
    <property type="entry name" value="VALINE--TRNA LIGASE"/>
    <property type="match status" value="1"/>
</dbReference>
<evidence type="ECO:0000256" key="3">
    <source>
        <dbReference type="ARBA" id="ARBA00011245"/>
    </source>
</evidence>
<dbReference type="SUPFAM" id="SSF47323">
    <property type="entry name" value="Anticodon-binding domain of a subclass of class I aminoacyl-tRNA synthetases"/>
    <property type="match status" value="1"/>
</dbReference>
<dbReference type="GO" id="GO:0005829">
    <property type="term" value="C:cytosol"/>
    <property type="evidence" value="ECO:0007669"/>
    <property type="project" value="TreeGrafter"/>
</dbReference>
<dbReference type="GO" id="GO:0004832">
    <property type="term" value="F:valine-tRNA ligase activity"/>
    <property type="evidence" value="ECO:0007669"/>
    <property type="project" value="UniProtKB-EC"/>
</dbReference>
<evidence type="ECO:0000256" key="4">
    <source>
        <dbReference type="ARBA" id="ARBA00013169"/>
    </source>
</evidence>
<dbReference type="InterPro" id="IPR001412">
    <property type="entry name" value="aa-tRNA-synth_I_CS"/>
</dbReference>
<evidence type="ECO:0000256" key="7">
    <source>
        <dbReference type="ARBA" id="ARBA00022741"/>
    </source>
</evidence>
<comment type="subunit">
    <text evidence="3">Monomer.</text>
</comment>
<reference evidence="17" key="2">
    <citation type="submission" date="2011-02" db="EMBL/GenBank/DDBJ databases">
        <authorList>
            <person name="MacLean D."/>
        </authorList>
    </citation>
    <scope>NUCLEOTIDE SEQUENCE</scope>
</reference>
<evidence type="ECO:0000256" key="8">
    <source>
        <dbReference type="ARBA" id="ARBA00022840"/>
    </source>
</evidence>
<evidence type="ECO:0000256" key="6">
    <source>
        <dbReference type="ARBA" id="ARBA00022598"/>
    </source>
</evidence>
<dbReference type="PANTHER" id="PTHR11946">
    <property type="entry name" value="VALYL-TRNA SYNTHETASES"/>
    <property type="match status" value="1"/>
</dbReference>
<dbReference type="SUPFAM" id="SSF52374">
    <property type="entry name" value="Nucleotidylyl transferase"/>
    <property type="match status" value="1"/>
</dbReference>
<keyword evidence="13" id="KW-0175">Coiled coil</keyword>
<evidence type="ECO:0000256" key="11">
    <source>
        <dbReference type="ARBA" id="ARBA00029936"/>
    </source>
</evidence>